<feature type="domain" description="Orn/Lys/Arg decarboxylases family 1 pyridoxal-P attachment site" evidence="4">
    <location>
        <begin position="300"/>
        <end position="525"/>
    </location>
</feature>
<keyword evidence="6" id="KW-1185">Reference proteome</keyword>
<name>A0A1I2NZQ4_9GAMM</name>
<evidence type="ECO:0000313" key="5">
    <source>
        <dbReference type="EMBL" id="SFG08893.1"/>
    </source>
</evidence>
<dbReference type="InterPro" id="IPR000310">
    <property type="entry name" value="Orn/Lys/Arg_deCO2ase_major_dom"/>
</dbReference>
<evidence type="ECO:0000256" key="2">
    <source>
        <dbReference type="ARBA" id="ARBA00022576"/>
    </source>
</evidence>
<proteinExistence type="predicted"/>
<dbReference type="EMBL" id="FOOU01000003">
    <property type="protein sequence ID" value="SFG08893.1"/>
    <property type="molecule type" value="Genomic_DNA"/>
</dbReference>
<accession>A0A1I2NZQ4</accession>
<dbReference type="STRING" id="1045558.SAMN05216175_103184"/>
<dbReference type="RefSeq" id="WP_090725724.1">
    <property type="nucleotide sequence ID" value="NZ_FOOU01000003.1"/>
</dbReference>
<comment type="cofactor">
    <cofactor evidence="1">
        <name>pyridoxal 5'-phosphate</name>
        <dbReference type="ChEBI" id="CHEBI:597326"/>
    </cofactor>
</comment>
<protein>
    <submittedName>
        <fullName evidence="5">Arginine decarboxylase</fullName>
    </submittedName>
</protein>
<dbReference type="Pfam" id="PF01276">
    <property type="entry name" value="OKR_DC_1"/>
    <property type="match status" value="2"/>
</dbReference>
<dbReference type="InterPro" id="IPR050881">
    <property type="entry name" value="LL-DAP_aminotransferase"/>
</dbReference>
<organism evidence="5 6">
    <name type="scientific">Neptunomonas qingdaonensis</name>
    <dbReference type="NCBI Taxonomy" id="1045558"/>
    <lineage>
        <taxon>Bacteria</taxon>
        <taxon>Pseudomonadati</taxon>
        <taxon>Pseudomonadota</taxon>
        <taxon>Gammaproteobacteria</taxon>
        <taxon>Oceanospirillales</taxon>
        <taxon>Oceanospirillaceae</taxon>
        <taxon>Neptunomonas</taxon>
    </lineage>
</organism>
<dbReference type="PANTHER" id="PTHR42832">
    <property type="entry name" value="AMINO ACID AMINOTRANSFERASE"/>
    <property type="match status" value="1"/>
</dbReference>
<evidence type="ECO:0000256" key="1">
    <source>
        <dbReference type="ARBA" id="ARBA00001933"/>
    </source>
</evidence>
<evidence type="ECO:0000313" key="6">
    <source>
        <dbReference type="Proteomes" id="UP000198623"/>
    </source>
</evidence>
<keyword evidence="2" id="KW-0032">Aminotransferase</keyword>
<reference evidence="6" key="1">
    <citation type="submission" date="2016-10" db="EMBL/GenBank/DDBJ databases">
        <authorList>
            <person name="Varghese N."/>
            <person name="Submissions S."/>
        </authorList>
    </citation>
    <scope>NUCLEOTIDE SEQUENCE [LARGE SCALE GENOMIC DNA]</scope>
    <source>
        <strain evidence="6">CGMCC 1.10971</strain>
    </source>
</reference>
<evidence type="ECO:0000256" key="3">
    <source>
        <dbReference type="ARBA" id="ARBA00022679"/>
    </source>
</evidence>
<dbReference type="Proteomes" id="UP000198623">
    <property type="component" value="Unassembled WGS sequence"/>
</dbReference>
<dbReference type="OrthoDB" id="9761189at2"/>
<dbReference type="Gene3D" id="3.90.100.10">
    <property type="entry name" value="Orn/Lys/Arg decarboxylase, C-terminal domain"/>
    <property type="match status" value="1"/>
</dbReference>
<dbReference type="SUPFAM" id="SSF53383">
    <property type="entry name" value="PLP-dependent transferases"/>
    <property type="match status" value="1"/>
</dbReference>
<keyword evidence="3" id="KW-0808">Transferase</keyword>
<dbReference type="PANTHER" id="PTHR42832:SF4">
    <property type="entry name" value="BLR3474 PROTEIN"/>
    <property type="match status" value="1"/>
</dbReference>
<evidence type="ECO:0000259" key="4">
    <source>
        <dbReference type="Pfam" id="PF01276"/>
    </source>
</evidence>
<dbReference type="AlphaFoldDB" id="A0A1I2NZQ4"/>
<dbReference type="SUPFAM" id="SSF55904">
    <property type="entry name" value="Ornithine decarboxylase C-terminal domain"/>
    <property type="match status" value="1"/>
</dbReference>
<sequence>MSEKAIVLSTTARKQLRHYHSATQLRADTWHRLEQYTSKLADRHARKADIAKFSKAVEDAFSILEPMETYTAFPSLSDFELLWKLYHREDYPALARVVARIVRALSSHTYRRYHIDLHAEMSQEEDDNQLSDPTGSQVNVRPYFELLVVDDINRAEIARLRQGLRDMRRPEDKFIYDLVVVPSFEDALIATLFNHNIQACVIRYGFPFRSIHQLDILQRLLSQFDDQEAEEQPDSDRGPLLGRLISDLRPELDLYLVTDVAVEEIAGDVTQCFRRIFYRQEDYLELHLSILRGVALRYETPFFSALRKYSRQPTGVFHALPISRGKSVTKSHWIRDMVDFYGISIFLAETSATSGGLDSLLQPHGPIKKAQQLAARAFGAKQTFFSTNGTSTSNKIVVQALVRPRDIVLVDRDCHKSHHYGMMLSGAHVSYLDSYPLDEYSMYGAVPLEEIKKRLLHFRSIGQLHRVKMLLLTNCTFDGVVYNVERVMEECLAIKPDLIFLWDEAWFAFACCTPTYRMRTAMGASKRLQNRYRTDEYRKKYKTYSNKMAKLDPKDTEALLNLELMPDPDLVRIRAYATHSTHKTLTSLRQGSMMHVYDQDFHKVEAAFHEAFMTHTSTSPNYQILASLDVGRRQVELEGYELVQKQLELAMALRERVAKNPLLNKYFTILLAKDMVPAQYRKSGIDAYYDPQTGWRNTNMEEAWSQDDFVVDPSRLTLYVGKTGIDGDTFKNEYLMDKYGIQINKTSRNTVLFMTNIGTTRSSVAYLIGVLVKIAAEIEENMETMSSAERKIHDKKVRGLTHDLPPLPDFSHFHPAFCPDGKPESLNGDIRKAYFLAYDEEQYEYLRIDDGSIEAEQARGREVVSSSFVIPYPPGFPILVPGQVISADILEFMRALDVKEIHGYREELGLSVFTEEAMAKLVAKPGVASLEEEVAKLEAKVATLIEPEVVAEDNPKGKVSSVK</sequence>
<dbReference type="InterPro" id="IPR036633">
    <property type="entry name" value="Prn/Lys/Arg_de-COase_C_sf"/>
</dbReference>
<gene>
    <name evidence="5" type="ORF">SAMN05216175_103184</name>
</gene>
<feature type="domain" description="Orn/Lys/Arg decarboxylases family 1 pyridoxal-P attachment site" evidence="4">
    <location>
        <begin position="576"/>
        <end position="761"/>
    </location>
</feature>
<dbReference type="InterPro" id="IPR015424">
    <property type="entry name" value="PyrdxlP-dep_Trfase"/>
</dbReference>
<dbReference type="InterPro" id="IPR015421">
    <property type="entry name" value="PyrdxlP-dep_Trfase_major"/>
</dbReference>
<dbReference type="Gene3D" id="3.40.640.10">
    <property type="entry name" value="Type I PLP-dependent aspartate aminotransferase-like (Major domain)"/>
    <property type="match status" value="1"/>
</dbReference>
<dbReference type="GO" id="GO:0008483">
    <property type="term" value="F:transaminase activity"/>
    <property type="evidence" value="ECO:0007669"/>
    <property type="project" value="UniProtKB-KW"/>
</dbReference>